<keyword evidence="1" id="KW-1185">Reference proteome</keyword>
<evidence type="ECO:0000313" key="2">
    <source>
        <dbReference type="WBParaSite" id="Hba_11379"/>
    </source>
</evidence>
<reference evidence="2" key="1">
    <citation type="submission" date="2016-11" db="UniProtKB">
        <authorList>
            <consortium name="WormBaseParasite"/>
        </authorList>
    </citation>
    <scope>IDENTIFICATION</scope>
</reference>
<evidence type="ECO:0000313" key="1">
    <source>
        <dbReference type="Proteomes" id="UP000095283"/>
    </source>
</evidence>
<dbReference type="Proteomes" id="UP000095283">
    <property type="component" value="Unplaced"/>
</dbReference>
<dbReference type="AlphaFoldDB" id="A0A1I7X1V3"/>
<accession>A0A1I7X1V3</accession>
<protein>
    <submittedName>
        <fullName evidence="2">Uncharacterized protein</fullName>
    </submittedName>
</protein>
<proteinExistence type="predicted"/>
<sequence>MQTLKAQPVLQCAPQCQPSCQPACTSQAQTYVHLPAVTMCSQISGHSSCSCSSGYLQCKFNHTDDIKRRLFEVWDVVTPQMCKIWCSGSNGYYSNERSRTFMFQLNDNTFKIVNPTKSTLTTLSSIFIFIYIKKRYMILKKKLSTNFILFQLFKKISFIEESTTLVMDAVLAISVPMQLAKEINNSALEDARVISK</sequence>
<organism evidence="1 2">
    <name type="scientific">Heterorhabditis bacteriophora</name>
    <name type="common">Entomopathogenic nematode worm</name>
    <dbReference type="NCBI Taxonomy" id="37862"/>
    <lineage>
        <taxon>Eukaryota</taxon>
        <taxon>Metazoa</taxon>
        <taxon>Ecdysozoa</taxon>
        <taxon>Nematoda</taxon>
        <taxon>Chromadorea</taxon>
        <taxon>Rhabditida</taxon>
        <taxon>Rhabditina</taxon>
        <taxon>Rhabditomorpha</taxon>
        <taxon>Strongyloidea</taxon>
        <taxon>Heterorhabditidae</taxon>
        <taxon>Heterorhabditis</taxon>
    </lineage>
</organism>
<dbReference type="WBParaSite" id="Hba_11379">
    <property type="protein sequence ID" value="Hba_11379"/>
    <property type="gene ID" value="Hba_11379"/>
</dbReference>
<name>A0A1I7X1V3_HETBA</name>